<keyword evidence="3" id="KW-0997">Cell inner membrane</keyword>
<dbReference type="SUPFAM" id="SSF54534">
    <property type="entry name" value="FKBP-like"/>
    <property type="match status" value="1"/>
</dbReference>
<dbReference type="Pfam" id="PF00639">
    <property type="entry name" value="Rotamase"/>
    <property type="match status" value="1"/>
</dbReference>
<evidence type="ECO:0000256" key="1">
    <source>
        <dbReference type="ARBA" id="ARBA00004382"/>
    </source>
</evidence>
<evidence type="ECO:0000313" key="15">
    <source>
        <dbReference type="Proteomes" id="UP000005953"/>
    </source>
</evidence>
<dbReference type="InterPro" id="IPR046357">
    <property type="entry name" value="PPIase_dom_sf"/>
</dbReference>
<evidence type="ECO:0000256" key="10">
    <source>
        <dbReference type="ARBA" id="ARBA00042775"/>
    </source>
</evidence>
<reference evidence="14 15" key="1">
    <citation type="submission" date="2006-02" db="EMBL/GenBank/DDBJ databases">
        <authorList>
            <person name="Pinhassi J."/>
            <person name="Pedros-Alio C."/>
            <person name="Ferriera S."/>
            <person name="Johnson J."/>
            <person name="Kravitz S."/>
            <person name="Halpern A."/>
            <person name="Remington K."/>
            <person name="Beeson K."/>
            <person name="Tran B."/>
            <person name="Rogers Y.-H."/>
            <person name="Friedman R."/>
            <person name="Venter J.C."/>
        </authorList>
    </citation>
    <scope>NUCLEOTIDE SEQUENCE [LARGE SCALE GENOMIC DNA]</scope>
    <source>
        <strain evidence="14 15">MED297</strain>
    </source>
</reference>
<dbReference type="GO" id="GO:0003755">
    <property type="term" value="F:peptidyl-prolyl cis-trans isomerase activity"/>
    <property type="evidence" value="ECO:0007669"/>
    <property type="project" value="UniProtKB-KW"/>
</dbReference>
<dbReference type="EMBL" id="AAOE01000008">
    <property type="protein sequence ID" value="EAR09778.1"/>
    <property type="molecule type" value="Genomic_DNA"/>
</dbReference>
<dbReference type="STRING" id="314283.MED297_16504"/>
<feature type="domain" description="PpiC" evidence="13">
    <location>
        <begin position="265"/>
        <end position="360"/>
    </location>
</feature>
<dbReference type="InterPro" id="IPR023058">
    <property type="entry name" value="PPIase_PpiC_CS"/>
</dbReference>
<evidence type="ECO:0000259" key="13">
    <source>
        <dbReference type="PROSITE" id="PS50198"/>
    </source>
</evidence>
<keyword evidence="2" id="KW-1003">Cell membrane</keyword>
<dbReference type="OrthoDB" id="9812372at2"/>
<dbReference type="InterPro" id="IPR027304">
    <property type="entry name" value="Trigger_fact/SurA_dom_sf"/>
</dbReference>
<name>A4BE19_9GAMM</name>
<keyword evidence="6 12" id="KW-0472">Membrane</keyword>
<sequence length="610" mass="66907">MLDALRNSARGTAGKVIVGLIVITFTLFGAESIISIAGNSAPATVNGEDISEVEYQRLLSRRQQELTSQFGAEAAAQLMNSSFVTDEIIESLISQELQMQLADKLAFDASEDQVVQSFADIPAFQIDGEFSQDRYLNVLAANGFNHQSFVAAQKEQAALAQFQSGVANSAFVVEKAIDRYANLIAQERSFQYKAFESQNYLAQVEVSDGELRDYYEQNQEQFLSEESVKVRYLTISLDSLAEQQSVTEQEIQSEYDSYVASLNEDNVREISHILFADGDDNQAEAQAALTRLNQGEEFADLASELSDDPGSAEFGGSLGELIPDVYVDEFYDAALELSEVGQVSAPVETQYGVHLIRLDALNASDPEPLSEVRDELVADIRERKAQEELLLVESQLSDAAFSTDTIEEVAELFQTEVISSDWITRSAADTPFDNPEALEQAFSAQVIEDGLISSVVRLENSSLLALQKEAYAPEDVESFEAVVEEVRTILTAEKAEELMHSEMASVIETQQIQGDGWETADAITRNNSELPSAVVSKAFELPQPIDGLVLGETSGDSVAYVVALTSVTNAAPDTEQREMATALVENRIGGSQYQIIYNQARNKADITVRR</sequence>
<dbReference type="PANTHER" id="PTHR47529">
    <property type="entry name" value="PEPTIDYL-PROLYL CIS-TRANS ISOMERASE D"/>
    <property type="match status" value="1"/>
</dbReference>
<keyword evidence="15" id="KW-1185">Reference proteome</keyword>
<evidence type="ECO:0000256" key="5">
    <source>
        <dbReference type="ARBA" id="ARBA00022989"/>
    </source>
</evidence>
<evidence type="ECO:0000256" key="2">
    <source>
        <dbReference type="ARBA" id="ARBA00022475"/>
    </source>
</evidence>
<dbReference type="Gene3D" id="1.10.4030.10">
    <property type="entry name" value="Porin chaperone SurA, peptide-binding domain"/>
    <property type="match status" value="1"/>
</dbReference>
<evidence type="ECO:0000256" key="9">
    <source>
        <dbReference type="ARBA" id="ARBA00040743"/>
    </source>
</evidence>
<dbReference type="RefSeq" id="WP_008043583.1">
    <property type="nucleotide sequence ID" value="NZ_CH724150.1"/>
</dbReference>
<evidence type="ECO:0000256" key="7">
    <source>
        <dbReference type="ARBA" id="ARBA00023186"/>
    </source>
</evidence>
<dbReference type="PROSITE" id="PS01096">
    <property type="entry name" value="PPIC_PPIASE_1"/>
    <property type="match status" value="1"/>
</dbReference>
<comment type="subcellular location">
    <subcellularLocation>
        <location evidence="1">Cell inner membrane</location>
        <topology evidence="1">Single-pass type II membrane protein</topology>
        <orientation evidence="1">Periplasmic side</orientation>
    </subcellularLocation>
</comment>
<dbReference type="PROSITE" id="PS50198">
    <property type="entry name" value="PPIC_PPIASE_2"/>
    <property type="match status" value="1"/>
</dbReference>
<keyword evidence="7" id="KW-0143">Chaperone</keyword>
<keyword evidence="4 12" id="KW-0812">Transmembrane</keyword>
<dbReference type="Gene3D" id="3.10.50.40">
    <property type="match status" value="1"/>
</dbReference>
<dbReference type="PANTHER" id="PTHR47529:SF1">
    <property type="entry name" value="PERIPLASMIC CHAPERONE PPID"/>
    <property type="match status" value="1"/>
</dbReference>
<evidence type="ECO:0000256" key="3">
    <source>
        <dbReference type="ARBA" id="ARBA00022519"/>
    </source>
</evidence>
<keyword evidence="5 12" id="KW-1133">Transmembrane helix</keyword>
<evidence type="ECO:0000256" key="8">
    <source>
        <dbReference type="ARBA" id="ARBA00038408"/>
    </source>
</evidence>
<evidence type="ECO:0000256" key="11">
    <source>
        <dbReference type="PROSITE-ProRule" id="PRU00278"/>
    </source>
</evidence>
<accession>A4BE19</accession>
<dbReference type="InterPro" id="IPR052029">
    <property type="entry name" value="PpiD_chaperone"/>
</dbReference>
<dbReference type="HOGENOM" id="CLU_023843_1_1_6"/>
<comment type="similarity">
    <text evidence="8">Belongs to the PpiD chaperone family.</text>
</comment>
<evidence type="ECO:0000256" key="4">
    <source>
        <dbReference type="ARBA" id="ARBA00022692"/>
    </source>
</evidence>
<keyword evidence="11" id="KW-0697">Rotamase</keyword>
<dbReference type="Proteomes" id="UP000005953">
    <property type="component" value="Unassembled WGS sequence"/>
</dbReference>
<dbReference type="GO" id="GO:0005886">
    <property type="term" value="C:plasma membrane"/>
    <property type="evidence" value="ECO:0007669"/>
    <property type="project" value="UniProtKB-SubCell"/>
</dbReference>
<dbReference type="AlphaFoldDB" id="A4BE19"/>
<organism evidence="14 15">
    <name type="scientific">Reinekea blandensis MED297</name>
    <dbReference type="NCBI Taxonomy" id="314283"/>
    <lineage>
        <taxon>Bacteria</taxon>
        <taxon>Pseudomonadati</taxon>
        <taxon>Pseudomonadota</taxon>
        <taxon>Gammaproteobacteria</taxon>
        <taxon>Oceanospirillales</taxon>
        <taxon>Saccharospirillaceae</taxon>
        <taxon>Reinekea</taxon>
    </lineage>
</organism>
<gene>
    <name evidence="14" type="ORF">MED297_16504</name>
</gene>
<comment type="caution">
    <text evidence="14">The sequence shown here is derived from an EMBL/GenBank/DDBJ whole genome shotgun (WGS) entry which is preliminary data.</text>
</comment>
<keyword evidence="11 14" id="KW-0413">Isomerase</keyword>
<protein>
    <recommendedName>
        <fullName evidence="9">Periplasmic chaperone PpiD</fullName>
    </recommendedName>
    <alternativeName>
        <fullName evidence="10">Periplasmic folding chaperone</fullName>
    </alternativeName>
</protein>
<evidence type="ECO:0000256" key="6">
    <source>
        <dbReference type="ARBA" id="ARBA00023136"/>
    </source>
</evidence>
<feature type="transmembrane region" description="Helical" evidence="12">
    <location>
        <begin position="12"/>
        <end position="30"/>
    </location>
</feature>
<proteinExistence type="inferred from homology"/>
<dbReference type="InterPro" id="IPR000297">
    <property type="entry name" value="PPIase_PpiC"/>
</dbReference>
<evidence type="ECO:0000256" key="12">
    <source>
        <dbReference type="SAM" id="Phobius"/>
    </source>
</evidence>
<dbReference type="Pfam" id="PF13624">
    <property type="entry name" value="SurA_N_3"/>
    <property type="match status" value="1"/>
</dbReference>
<evidence type="ECO:0000313" key="14">
    <source>
        <dbReference type="EMBL" id="EAR09778.1"/>
    </source>
</evidence>
<dbReference type="SUPFAM" id="SSF109998">
    <property type="entry name" value="Triger factor/SurA peptide-binding domain-like"/>
    <property type="match status" value="1"/>
</dbReference>